<dbReference type="EMBL" id="PVXQ01000033">
    <property type="protein sequence ID" value="PRR81249.1"/>
    <property type="molecule type" value="Genomic_DNA"/>
</dbReference>
<reference evidence="2 3" key="1">
    <citation type="submission" date="2018-03" db="EMBL/GenBank/DDBJ databases">
        <title>Genome sequence of Clostridium vincentii DSM 10228.</title>
        <authorList>
            <person name="Poehlein A."/>
            <person name="Daniel R."/>
        </authorList>
    </citation>
    <scope>NUCLEOTIDE SEQUENCE [LARGE SCALE GENOMIC DNA]</scope>
    <source>
        <strain evidence="2 3">DSM 10228</strain>
    </source>
</reference>
<dbReference type="RefSeq" id="WP_106060580.1">
    <property type="nucleotide sequence ID" value="NZ_PVXQ01000033.1"/>
</dbReference>
<accession>A0A2T0BBH1</accession>
<keyword evidence="3" id="KW-1185">Reference proteome</keyword>
<feature type="transmembrane region" description="Helical" evidence="1">
    <location>
        <begin position="113"/>
        <end position="135"/>
    </location>
</feature>
<dbReference type="OrthoDB" id="1698302at2"/>
<comment type="caution">
    <text evidence="2">The sequence shown here is derived from an EMBL/GenBank/DDBJ whole genome shotgun (WGS) entry which is preliminary data.</text>
</comment>
<dbReference type="AlphaFoldDB" id="A0A2T0BBH1"/>
<organism evidence="2 3">
    <name type="scientific">Clostridium vincentii</name>
    <dbReference type="NCBI Taxonomy" id="52704"/>
    <lineage>
        <taxon>Bacteria</taxon>
        <taxon>Bacillati</taxon>
        <taxon>Bacillota</taxon>
        <taxon>Clostridia</taxon>
        <taxon>Eubacteriales</taxon>
        <taxon>Clostridiaceae</taxon>
        <taxon>Clostridium</taxon>
    </lineage>
</organism>
<proteinExistence type="predicted"/>
<dbReference type="InterPro" id="IPR021560">
    <property type="entry name" value="DUF3021"/>
</dbReference>
<evidence type="ECO:0008006" key="4">
    <source>
        <dbReference type="Google" id="ProtNLM"/>
    </source>
</evidence>
<evidence type="ECO:0000256" key="1">
    <source>
        <dbReference type="SAM" id="Phobius"/>
    </source>
</evidence>
<keyword evidence="1" id="KW-0472">Membrane</keyword>
<name>A0A2T0BBH1_9CLOT</name>
<dbReference type="Proteomes" id="UP000239471">
    <property type="component" value="Unassembled WGS sequence"/>
</dbReference>
<evidence type="ECO:0000313" key="2">
    <source>
        <dbReference type="EMBL" id="PRR81249.1"/>
    </source>
</evidence>
<keyword evidence="1" id="KW-1133">Transmembrane helix</keyword>
<feature type="transmembrane region" description="Helical" evidence="1">
    <location>
        <begin position="86"/>
        <end position="107"/>
    </location>
</feature>
<protein>
    <recommendedName>
        <fullName evidence="4">DUF3021 domain-containing protein</fullName>
    </recommendedName>
</protein>
<feature type="transmembrane region" description="Helical" evidence="1">
    <location>
        <begin position="12"/>
        <end position="33"/>
    </location>
</feature>
<sequence length="149" mass="17075">MTMKKALLRGILGIPIGVFISTTIALVISLFYGEFSPTSLELIQETGSELNATIIQYGLSCLLGFVCSAASAIFEIDSWGMTRQTFTHFIILSLVFFPVSIFSKWVIFDFISIAKYFALWFFLYVVIWIAQYIFWKIKTKELNKRINIK</sequence>
<dbReference type="Pfam" id="PF11457">
    <property type="entry name" value="DUF3021"/>
    <property type="match status" value="1"/>
</dbReference>
<gene>
    <name evidence="2" type="ORF">CLVI_26610</name>
</gene>
<keyword evidence="1" id="KW-0812">Transmembrane</keyword>
<feature type="transmembrane region" description="Helical" evidence="1">
    <location>
        <begin position="53"/>
        <end position="74"/>
    </location>
</feature>
<evidence type="ECO:0000313" key="3">
    <source>
        <dbReference type="Proteomes" id="UP000239471"/>
    </source>
</evidence>